<evidence type="ECO:0000313" key="2">
    <source>
        <dbReference type="Proteomes" id="UP001054945"/>
    </source>
</evidence>
<sequence length="111" mass="12707">MSWASELGERDLNFNKEIRIEKSWSYTAVGHDISVGWKVLQEEEINKDTIKSQKGSNVLMYLTRSDKAGGPGNKIVYLKFSLARHFTTEVSYNAGTDVQNDAHHIHNFRCF</sequence>
<accession>A0AAV4W3D5</accession>
<organism evidence="1 2">
    <name type="scientific">Caerostris extrusa</name>
    <name type="common">Bark spider</name>
    <name type="synonym">Caerostris bankana</name>
    <dbReference type="NCBI Taxonomy" id="172846"/>
    <lineage>
        <taxon>Eukaryota</taxon>
        <taxon>Metazoa</taxon>
        <taxon>Ecdysozoa</taxon>
        <taxon>Arthropoda</taxon>
        <taxon>Chelicerata</taxon>
        <taxon>Arachnida</taxon>
        <taxon>Araneae</taxon>
        <taxon>Araneomorphae</taxon>
        <taxon>Entelegynae</taxon>
        <taxon>Araneoidea</taxon>
        <taxon>Araneidae</taxon>
        <taxon>Caerostris</taxon>
    </lineage>
</organism>
<reference evidence="1 2" key="1">
    <citation type="submission" date="2021-06" db="EMBL/GenBank/DDBJ databases">
        <title>Caerostris extrusa draft genome.</title>
        <authorList>
            <person name="Kono N."/>
            <person name="Arakawa K."/>
        </authorList>
    </citation>
    <scope>NUCLEOTIDE SEQUENCE [LARGE SCALE GENOMIC DNA]</scope>
</reference>
<protein>
    <submittedName>
        <fullName evidence="1">Uncharacterized protein</fullName>
    </submittedName>
</protein>
<keyword evidence="2" id="KW-1185">Reference proteome</keyword>
<dbReference type="Proteomes" id="UP001054945">
    <property type="component" value="Unassembled WGS sequence"/>
</dbReference>
<dbReference type="AlphaFoldDB" id="A0AAV4W3D5"/>
<evidence type="ECO:0000313" key="1">
    <source>
        <dbReference type="EMBL" id="GIY77242.1"/>
    </source>
</evidence>
<dbReference type="EMBL" id="BPLR01015593">
    <property type="protein sequence ID" value="GIY77242.1"/>
    <property type="molecule type" value="Genomic_DNA"/>
</dbReference>
<gene>
    <name evidence="1" type="ORF">CEXT_291321</name>
</gene>
<name>A0AAV4W3D5_CAEEX</name>
<proteinExistence type="predicted"/>
<comment type="caution">
    <text evidence="1">The sequence shown here is derived from an EMBL/GenBank/DDBJ whole genome shotgun (WGS) entry which is preliminary data.</text>
</comment>